<dbReference type="InterPro" id="IPR057326">
    <property type="entry name" value="KR_dom"/>
</dbReference>
<evidence type="ECO:0000256" key="2">
    <source>
        <dbReference type="ARBA" id="ARBA00023002"/>
    </source>
</evidence>
<evidence type="ECO:0000259" key="4">
    <source>
        <dbReference type="SMART" id="SM00822"/>
    </source>
</evidence>
<dbReference type="EC" id="1.1.1.47" evidence="5"/>
<name>A0A5B9M8W8_9BACT</name>
<dbReference type="Gene3D" id="3.40.50.720">
    <property type="entry name" value="NAD(P)-binding Rossmann-like Domain"/>
    <property type="match status" value="1"/>
</dbReference>
<reference evidence="5 6" key="1">
    <citation type="submission" date="2019-02" db="EMBL/GenBank/DDBJ databases">
        <title>Planctomycetal bacteria perform biofilm scaping via a novel small molecule.</title>
        <authorList>
            <person name="Jeske O."/>
            <person name="Boedeker C."/>
            <person name="Wiegand S."/>
            <person name="Breitling P."/>
            <person name="Kallscheuer N."/>
            <person name="Jogler M."/>
            <person name="Rohde M."/>
            <person name="Petersen J."/>
            <person name="Medema M.H."/>
            <person name="Surup F."/>
            <person name="Jogler C."/>
        </authorList>
    </citation>
    <scope>NUCLEOTIDE SEQUENCE [LARGE SCALE GENOMIC DNA]</scope>
    <source>
        <strain evidence="5 6">Mal15</strain>
    </source>
</reference>
<dbReference type="CDD" id="cd05233">
    <property type="entry name" value="SDR_c"/>
    <property type="match status" value="1"/>
</dbReference>
<dbReference type="SUPFAM" id="SSF51735">
    <property type="entry name" value="NAD(P)-binding Rossmann-fold domains"/>
    <property type="match status" value="1"/>
</dbReference>
<dbReference type="Proteomes" id="UP000321353">
    <property type="component" value="Chromosome"/>
</dbReference>
<protein>
    <submittedName>
        <fullName evidence="5">Glucose 1-dehydrogenase 4</fullName>
        <ecNumber evidence="5">1.1.1.47</ecNumber>
    </submittedName>
</protein>
<accession>A0A5B9M8W8</accession>
<evidence type="ECO:0000256" key="1">
    <source>
        <dbReference type="ARBA" id="ARBA00006484"/>
    </source>
</evidence>
<gene>
    <name evidence="5" type="primary">gdhIV_2</name>
    <name evidence="5" type="ORF">Mal15_16630</name>
</gene>
<evidence type="ECO:0000256" key="3">
    <source>
        <dbReference type="ARBA" id="ARBA00023027"/>
    </source>
</evidence>
<dbReference type="PANTHER" id="PTHR24321:SF8">
    <property type="entry name" value="ESTRADIOL 17-BETA-DEHYDROGENASE 8-RELATED"/>
    <property type="match status" value="1"/>
</dbReference>
<dbReference type="NCBIfam" id="NF005559">
    <property type="entry name" value="PRK07231.1"/>
    <property type="match status" value="1"/>
</dbReference>
<dbReference type="SMART" id="SM00822">
    <property type="entry name" value="PKS_KR"/>
    <property type="match status" value="1"/>
</dbReference>
<dbReference type="PRINTS" id="PR00081">
    <property type="entry name" value="GDHRDH"/>
</dbReference>
<dbReference type="GO" id="GO:0047936">
    <property type="term" value="F:glucose 1-dehydrogenase [NAD(P)+] activity"/>
    <property type="evidence" value="ECO:0007669"/>
    <property type="project" value="UniProtKB-EC"/>
</dbReference>
<dbReference type="RefSeq" id="WP_147867275.1">
    <property type="nucleotide sequence ID" value="NZ_CP036264.1"/>
</dbReference>
<dbReference type="PRINTS" id="PR00080">
    <property type="entry name" value="SDRFAMILY"/>
</dbReference>
<dbReference type="PANTHER" id="PTHR24321">
    <property type="entry name" value="DEHYDROGENASES, SHORT CHAIN"/>
    <property type="match status" value="1"/>
</dbReference>
<evidence type="ECO:0000313" key="6">
    <source>
        <dbReference type="Proteomes" id="UP000321353"/>
    </source>
</evidence>
<keyword evidence="2 5" id="KW-0560">Oxidoreductase</keyword>
<sequence length="262" mass="27642">MKIELDGQVIVVTGGSEGIGEGIAHGLARCGAKVVIASRDEKEMQSVVDSIQAAGGAASWVRADVTQSDQVADAVQQTIKRHGRIDGLVANAGINGTWAPVEELTPDEWQKTIDVNLTGTFLAVHHCVPHLKRAGRGSIVIMASINGTRTFSNEGASAYAASKAGQFAFAKMLALELAPSKIRVNVICPGAIESNIHEKTNREGLEQIETPVIFPEGKIPLTGGDFGTPDQVARLTAFLMSDLADHVTGTPIWIDGGQSLIQ</sequence>
<dbReference type="InterPro" id="IPR002347">
    <property type="entry name" value="SDR_fam"/>
</dbReference>
<proteinExistence type="inferred from homology"/>
<evidence type="ECO:0000313" key="5">
    <source>
        <dbReference type="EMBL" id="QEF97622.1"/>
    </source>
</evidence>
<keyword evidence="3" id="KW-0520">NAD</keyword>
<dbReference type="AlphaFoldDB" id="A0A5B9M8W8"/>
<dbReference type="InterPro" id="IPR036291">
    <property type="entry name" value="NAD(P)-bd_dom_sf"/>
</dbReference>
<dbReference type="EMBL" id="CP036264">
    <property type="protein sequence ID" value="QEF97622.1"/>
    <property type="molecule type" value="Genomic_DNA"/>
</dbReference>
<dbReference type="FunFam" id="3.40.50.720:FF:000084">
    <property type="entry name" value="Short-chain dehydrogenase reductase"/>
    <property type="match status" value="1"/>
</dbReference>
<keyword evidence="6" id="KW-1185">Reference proteome</keyword>
<comment type="similarity">
    <text evidence="1">Belongs to the short-chain dehydrogenases/reductases (SDR) family.</text>
</comment>
<dbReference type="KEGG" id="smam:Mal15_16630"/>
<dbReference type="NCBIfam" id="NF004203">
    <property type="entry name" value="PRK05653.2-4"/>
    <property type="match status" value="1"/>
</dbReference>
<dbReference type="Pfam" id="PF13561">
    <property type="entry name" value="adh_short_C2"/>
    <property type="match status" value="1"/>
</dbReference>
<organism evidence="5 6">
    <name type="scientific">Stieleria maiorica</name>
    <dbReference type="NCBI Taxonomy" id="2795974"/>
    <lineage>
        <taxon>Bacteria</taxon>
        <taxon>Pseudomonadati</taxon>
        <taxon>Planctomycetota</taxon>
        <taxon>Planctomycetia</taxon>
        <taxon>Pirellulales</taxon>
        <taxon>Pirellulaceae</taxon>
        <taxon>Stieleria</taxon>
    </lineage>
</organism>
<feature type="domain" description="Ketoreductase" evidence="4">
    <location>
        <begin position="8"/>
        <end position="195"/>
    </location>
</feature>